<dbReference type="EMBL" id="VSSQ01098206">
    <property type="protein sequence ID" value="MPN41269.1"/>
    <property type="molecule type" value="Genomic_DNA"/>
</dbReference>
<accession>A0A645HST4</accession>
<reference evidence="1" key="1">
    <citation type="submission" date="2019-08" db="EMBL/GenBank/DDBJ databases">
        <authorList>
            <person name="Kucharzyk K."/>
            <person name="Murdoch R.W."/>
            <person name="Higgins S."/>
            <person name="Loffler F."/>
        </authorList>
    </citation>
    <scope>NUCLEOTIDE SEQUENCE</scope>
</reference>
<dbReference type="AlphaFoldDB" id="A0A645HST4"/>
<comment type="caution">
    <text evidence="1">The sequence shown here is derived from an EMBL/GenBank/DDBJ whole genome shotgun (WGS) entry which is preliminary data.</text>
</comment>
<gene>
    <name evidence="1" type="ORF">SDC9_188811</name>
</gene>
<evidence type="ECO:0000313" key="1">
    <source>
        <dbReference type="EMBL" id="MPN41269.1"/>
    </source>
</evidence>
<organism evidence="1">
    <name type="scientific">bioreactor metagenome</name>
    <dbReference type="NCBI Taxonomy" id="1076179"/>
    <lineage>
        <taxon>unclassified sequences</taxon>
        <taxon>metagenomes</taxon>
        <taxon>ecological metagenomes</taxon>
    </lineage>
</organism>
<sequence>MNAKMVASKAPDYQTDAAEVREVVMLLQHWYRDEKPEGLLLEEQNLAEREHHEAGVILVVGKQNTLLHWIKQDLPEAEQQMYFVLDPVRAEARRRKALQAFGFDEAAIVEILAIKAEQDQMTNKYVARKAEPEKKLRNAVFAVDVDDAQDPKIEYLGLIQADGQVKK</sequence>
<proteinExistence type="predicted"/>
<name>A0A645HST4_9ZZZZ</name>
<protein>
    <submittedName>
        <fullName evidence="1">Uncharacterized protein</fullName>
    </submittedName>
</protein>